<comment type="caution">
    <text evidence="3">The sequence shown here is derived from an EMBL/GenBank/DDBJ whole genome shotgun (WGS) entry which is preliminary data.</text>
</comment>
<dbReference type="EMBL" id="BMAW01092335">
    <property type="protein sequence ID" value="GFS54281.1"/>
    <property type="molecule type" value="Genomic_DNA"/>
</dbReference>
<keyword evidence="4" id="KW-1185">Reference proteome</keyword>
<gene>
    <name evidence="3" type="primary">Bdh1</name>
    <name evidence="3" type="ORF">NPIL_96791</name>
</gene>
<dbReference type="PRINTS" id="PR00081">
    <property type="entry name" value="GDHRDH"/>
</dbReference>
<proteinExistence type="inferred from homology"/>
<dbReference type="PANTHER" id="PTHR43313:SF36">
    <property type="entry name" value="D-BETA-HYDROXYBUTYRATE DEHYDROGENASE, MITOCHONDRIAL"/>
    <property type="match status" value="1"/>
</dbReference>
<dbReference type="Gene3D" id="3.40.50.720">
    <property type="entry name" value="NAD(P)-binding Rossmann-like Domain"/>
    <property type="match status" value="1"/>
</dbReference>
<accession>A0A8X6K1B0</accession>
<dbReference type="AlphaFoldDB" id="A0A8X6K1B0"/>
<evidence type="ECO:0000256" key="2">
    <source>
        <dbReference type="RuleBase" id="RU000363"/>
    </source>
</evidence>
<reference evidence="3" key="1">
    <citation type="submission" date="2020-08" db="EMBL/GenBank/DDBJ databases">
        <title>Multicomponent nature underlies the extraordinary mechanical properties of spider dragline silk.</title>
        <authorList>
            <person name="Kono N."/>
            <person name="Nakamura H."/>
            <person name="Mori M."/>
            <person name="Yoshida Y."/>
            <person name="Ohtoshi R."/>
            <person name="Malay A.D."/>
            <person name="Moran D.A.P."/>
            <person name="Tomita M."/>
            <person name="Numata K."/>
            <person name="Arakawa K."/>
        </authorList>
    </citation>
    <scope>NUCLEOTIDE SEQUENCE</scope>
</reference>
<dbReference type="PROSITE" id="PS00061">
    <property type="entry name" value="ADH_SHORT"/>
    <property type="match status" value="1"/>
</dbReference>
<dbReference type="InterPro" id="IPR020904">
    <property type="entry name" value="Sc_DH/Rdtase_CS"/>
</dbReference>
<keyword evidence="1" id="KW-0560">Oxidoreductase</keyword>
<sequence>MEFEDKFGKQIKSTNKAVLITGCDTGFGFSIAKRLSKKGFQVFAGCLSPLKNGGLELKSLPNVHCLQMDVSREQDINFVLNYIERNLGENELWAVINNAGISKGSEVEITSMEKIEEVIDVNLLGTIRVTKAFLPQLRKSKGRIINVASAAGRLTMPGFVAYSTSKQAIIAFSDGLRLEMQKFGVAVVTIEPWMFRTRLSDPTSVSRYVEKQWNEVNDSVKTAYSGTYAAKLKRNTKGLFASVMDPNIDKVINVMEDAVISECPPYHYRPGRITLFEDENGAESSMKLSCCVGKRQYTGSGISACSIQHILFQYGCLQFPGILNGIVKIECPDALE</sequence>
<dbReference type="PANTHER" id="PTHR43313">
    <property type="entry name" value="SHORT-CHAIN DEHYDROGENASE/REDUCTASE FAMILY 9C"/>
    <property type="match status" value="1"/>
</dbReference>
<dbReference type="GO" id="GO:0016491">
    <property type="term" value="F:oxidoreductase activity"/>
    <property type="evidence" value="ECO:0007669"/>
    <property type="project" value="UniProtKB-KW"/>
</dbReference>
<dbReference type="Pfam" id="PF00106">
    <property type="entry name" value="adh_short"/>
    <property type="match status" value="1"/>
</dbReference>
<protein>
    <submittedName>
        <fullName evidence="3">D-beta-hydroxybutyrate dehydrogenase, mitochondrial</fullName>
    </submittedName>
</protein>
<comment type="similarity">
    <text evidence="2">Belongs to the short-chain dehydrogenases/reductases (SDR) family.</text>
</comment>
<dbReference type="SUPFAM" id="SSF51735">
    <property type="entry name" value="NAD(P)-binding Rossmann-fold domains"/>
    <property type="match status" value="1"/>
</dbReference>
<organism evidence="3 4">
    <name type="scientific">Nephila pilipes</name>
    <name type="common">Giant wood spider</name>
    <name type="synonym">Nephila maculata</name>
    <dbReference type="NCBI Taxonomy" id="299642"/>
    <lineage>
        <taxon>Eukaryota</taxon>
        <taxon>Metazoa</taxon>
        <taxon>Ecdysozoa</taxon>
        <taxon>Arthropoda</taxon>
        <taxon>Chelicerata</taxon>
        <taxon>Arachnida</taxon>
        <taxon>Araneae</taxon>
        <taxon>Araneomorphae</taxon>
        <taxon>Entelegynae</taxon>
        <taxon>Araneoidea</taxon>
        <taxon>Nephilidae</taxon>
        <taxon>Nephila</taxon>
    </lineage>
</organism>
<evidence type="ECO:0000313" key="3">
    <source>
        <dbReference type="EMBL" id="GFS54281.1"/>
    </source>
</evidence>
<name>A0A8X6K1B0_NEPPI</name>
<dbReference type="Proteomes" id="UP000887013">
    <property type="component" value="Unassembled WGS sequence"/>
</dbReference>
<dbReference type="InterPro" id="IPR002347">
    <property type="entry name" value="SDR_fam"/>
</dbReference>
<evidence type="ECO:0000256" key="1">
    <source>
        <dbReference type="ARBA" id="ARBA00023002"/>
    </source>
</evidence>
<evidence type="ECO:0000313" key="4">
    <source>
        <dbReference type="Proteomes" id="UP000887013"/>
    </source>
</evidence>
<dbReference type="InterPro" id="IPR036291">
    <property type="entry name" value="NAD(P)-bd_dom_sf"/>
</dbReference>
<dbReference type="PRINTS" id="PR00080">
    <property type="entry name" value="SDRFAMILY"/>
</dbReference>
<dbReference type="OrthoDB" id="6422490at2759"/>
<dbReference type="GO" id="GO:0008202">
    <property type="term" value="P:steroid metabolic process"/>
    <property type="evidence" value="ECO:0007669"/>
    <property type="project" value="TreeGrafter"/>
</dbReference>